<dbReference type="EMBL" id="REGN01000961">
    <property type="protein sequence ID" value="RNA37898.1"/>
    <property type="molecule type" value="Genomic_DNA"/>
</dbReference>
<evidence type="ECO:0000313" key="1">
    <source>
        <dbReference type="EMBL" id="RNA37898.1"/>
    </source>
</evidence>
<organism evidence="1 2">
    <name type="scientific">Brachionus plicatilis</name>
    <name type="common">Marine rotifer</name>
    <name type="synonym">Brachionus muelleri</name>
    <dbReference type="NCBI Taxonomy" id="10195"/>
    <lineage>
        <taxon>Eukaryota</taxon>
        <taxon>Metazoa</taxon>
        <taxon>Spiralia</taxon>
        <taxon>Gnathifera</taxon>
        <taxon>Rotifera</taxon>
        <taxon>Eurotatoria</taxon>
        <taxon>Monogononta</taxon>
        <taxon>Pseudotrocha</taxon>
        <taxon>Ploima</taxon>
        <taxon>Brachionidae</taxon>
        <taxon>Brachionus</taxon>
    </lineage>
</organism>
<dbReference type="Proteomes" id="UP000276133">
    <property type="component" value="Unassembled WGS sequence"/>
</dbReference>
<protein>
    <submittedName>
        <fullName evidence="1">Uncharacterized protein</fullName>
    </submittedName>
</protein>
<name>A0A3M7SQT5_BRAPC</name>
<reference evidence="1 2" key="1">
    <citation type="journal article" date="2018" name="Sci. Rep.">
        <title>Genomic signatures of local adaptation to the degree of environmental predictability in rotifers.</title>
        <authorList>
            <person name="Franch-Gras L."/>
            <person name="Hahn C."/>
            <person name="Garcia-Roger E.M."/>
            <person name="Carmona M.J."/>
            <person name="Serra M."/>
            <person name="Gomez A."/>
        </authorList>
    </citation>
    <scope>NUCLEOTIDE SEQUENCE [LARGE SCALE GENOMIC DNA]</scope>
    <source>
        <strain evidence="1">HYR1</strain>
    </source>
</reference>
<proteinExistence type="predicted"/>
<sequence length="70" mass="8448">MNFLSYYSPKVIINLQLLKKEFQINLNIKDCLRIKNWNLNLMMFIGKDLSREKSDLYKSHEKKSQKVIKN</sequence>
<gene>
    <name evidence="1" type="ORF">BpHYR1_017671</name>
</gene>
<accession>A0A3M7SQT5</accession>
<keyword evidence="2" id="KW-1185">Reference proteome</keyword>
<comment type="caution">
    <text evidence="1">The sequence shown here is derived from an EMBL/GenBank/DDBJ whole genome shotgun (WGS) entry which is preliminary data.</text>
</comment>
<evidence type="ECO:0000313" key="2">
    <source>
        <dbReference type="Proteomes" id="UP000276133"/>
    </source>
</evidence>
<dbReference type="AlphaFoldDB" id="A0A3M7SQT5"/>